<feature type="domain" description="Glycosyl hydrolase family 32 N-terminal" evidence="6">
    <location>
        <begin position="30"/>
        <end position="368"/>
    </location>
</feature>
<organism evidence="8 9">
    <name type="scientific">Exophiala bonariae</name>
    <dbReference type="NCBI Taxonomy" id="1690606"/>
    <lineage>
        <taxon>Eukaryota</taxon>
        <taxon>Fungi</taxon>
        <taxon>Dikarya</taxon>
        <taxon>Ascomycota</taxon>
        <taxon>Pezizomycotina</taxon>
        <taxon>Eurotiomycetes</taxon>
        <taxon>Chaetothyriomycetidae</taxon>
        <taxon>Chaetothyriales</taxon>
        <taxon>Herpotrichiellaceae</taxon>
        <taxon>Exophiala</taxon>
    </lineage>
</organism>
<evidence type="ECO:0000256" key="5">
    <source>
        <dbReference type="SAM" id="SignalP"/>
    </source>
</evidence>
<dbReference type="PANTHER" id="PTHR42800">
    <property type="entry name" value="EXOINULINASE INUD (AFU_ORTHOLOGUE AFUA_5G00480)"/>
    <property type="match status" value="1"/>
</dbReference>
<evidence type="ECO:0008006" key="10">
    <source>
        <dbReference type="Google" id="ProtNLM"/>
    </source>
</evidence>
<sequence>MYAAHVLLLSSLLASASAQNYTERYRPQFHWTPAKNWMNDPNGLIYHNGQYHMYYQYNPTGDVWGNMSWGHAVSQDMIYWEEQPLALSAFNTPAGVLGEFFFSGSAVYDEFHSSHLGDSPPLVAAYTSYYPNNVTLPNNQTIRGGTQCQSIAYSNDDGLSWIEYEGNPVLALPPSPYEDQWKDFRDPYLFWYGKGAYWVMVVSLPQLHKILIYHSTDLKQWEHVSEFGPSNAVGGVWECPNLFPLPLKGNIHDIKWVLMAGINPGGPAFSGASGTQYIVGNFDGTFFKADPDSDYDPGSGNANWVDYGPDYYASLTYNGLANYERVAITWMSDWAYGATIPTSPWRSAMTVPRELTLEKIEGQTRLISIPHSNLQKLKNGPLLYANHWDSATGNISLPVSGKQLEVSISFRAGKNAKRFSLGVRTGGKTSGTLIGYDFTTQRMFVDRSSTTDDSSFSDDYKGIYYGPLQTQDGVVKLRVFLDWSSVELFGGRGESTITAQIFPSGSDTGLSLFANGEVIDINLKVEALASIWTR</sequence>
<dbReference type="InterPro" id="IPR001362">
    <property type="entry name" value="Glyco_hydro_32"/>
</dbReference>
<dbReference type="PANTHER" id="PTHR42800:SF1">
    <property type="entry name" value="EXOINULINASE INUD (AFU_ORTHOLOGUE AFUA_5G00480)"/>
    <property type="match status" value="1"/>
</dbReference>
<evidence type="ECO:0000313" key="8">
    <source>
        <dbReference type="EMBL" id="KAK5051988.1"/>
    </source>
</evidence>
<dbReference type="InterPro" id="IPR023296">
    <property type="entry name" value="Glyco_hydro_beta-prop_sf"/>
</dbReference>
<proteinExistence type="inferred from homology"/>
<dbReference type="SUPFAM" id="SSF75005">
    <property type="entry name" value="Arabinanase/levansucrase/invertase"/>
    <property type="match status" value="1"/>
</dbReference>
<dbReference type="InterPro" id="IPR013189">
    <property type="entry name" value="Glyco_hydro_32_C"/>
</dbReference>
<gene>
    <name evidence="8" type="ORF">LTR84_002792</name>
</gene>
<dbReference type="PROSITE" id="PS00609">
    <property type="entry name" value="GLYCOSYL_HYDROL_F32"/>
    <property type="match status" value="1"/>
</dbReference>
<evidence type="ECO:0000259" key="7">
    <source>
        <dbReference type="Pfam" id="PF08244"/>
    </source>
</evidence>
<evidence type="ECO:0000256" key="3">
    <source>
        <dbReference type="ARBA" id="ARBA00023295"/>
    </source>
</evidence>
<dbReference type="GeneID" id="89970991"/>
<dbReference type="EMBL" id="JAVRRD010000014">
    <property type="protein sequence ID" value="KAK5051988.1"/>
    <property type="molecule type" value="Genomic_DNA"/>
</dbReference>
<evidence type="ECO:0000313" key="9">
    <source>
        <dbReference type="Proteomes" id="UP001358417"/>
    </source>
</evidence>
<name>A0AAV9N8W4_9EURO</name>
<reference evidence="8 9" key="1">
    <citation type="submission" date="2023-08" db="EMBL/GenBank/DDBJ databases">
        <title>Black Yeasts Isolated from many extreme environments.</title>
        <authorList>
            <person name="Coleine C."/>
            <person name="Stajich J.E."/>
            <person name="Selbmann L."/>
        </authorList>
    </citation>
    <scope>NUCLEOTIDE SEQUENCE [LARGE SCALE GENOMIC DNA]</scope>
    <source>
        <strain evidence="8 9">CCFEE 5792</strain>
    </source>
</reference>
<feature type="chain" id="PRO_5043900306" description="Glycosyl hydrolase family 32 N-terminal domain-containing protein" evidence="5">
    <location>
        <begin position="19"/>
        <end position="534"/>
    </location>
</feature>
<dbReference type="SMART" id="SM00640">
    <property type="entry name" value="Glyco_32"/>
    <property type="match status" value="1"/>
</dbReference>
<keyword evidence="2 4" id="KW-0378">Hydrolase</keyword>
<dbReference type="GO" id="GO:0004575">
    <property type="term" value="F:sucrose alpha-glucosidase activity"/>
    <property type="evidence" value="ECO:0007669"/>
    <property type="project" value="TreeGrafter"/>
</dbReference>
<dbReference type="Pfam" id="PF00251">
    <property type="entry name" value="Glyco_hydro_32N"/>
    <property type="match status" value="1"/>
</dbReference>
<feature type="domain" description="Glycosyl hydrolase family 32 C-terminal" evidence="7">
    <location>
        <begin position="393"/>
        <end position="522"/>
    </location>
</feature>
<keyword evidence="9" id="KW-1185">Reference proteome</keyword>
<dbReference type="SUPFAM" id="SSF49899">
    <property type="entry name" value="Concanavalin A-like lectins/glucanases"/>
    <property type="match status" value="1"/>
</dbReference>
<dbReference type="Pfam" id="PF08244">
    <property type="entry name" value="Glyco_hydro_32C"/>
    <property type="match status" value="1"/>
</dbReference>
<dbReference type="Gene3D" id="2.115.10.20">
    <property type="entry name" value="Glycosyl hydrolase domain, family 43"/>
    <property type="match status" value="1"/>
</dbReference>
<comment type="similarity">
    <text evidence="1 4">Belongs to the glycosyl hydrolase 32 family.</text>
</comment>
<evidence type="ECO:0000256" key="4">
    <source>
        <dbReference type="RuleBase" id="RU362110"/>
    </source>
</evidence>
<keyword evidence="3 4" id="KW-0326">Glycosidase</keyword>
<evidence type="ECO:0000256" key="2">
    <source>
        <dbReference type="ARBA" id="ARBA00022801"/>
    </source>
</evidence>
<dbReference type="GO" id="GO:0005987">
    <property type="term" value="P:sucrose catabolic process"/>
    <property type="evidence" value="ECO:0007669"/>
    <property type="project" value="TreeGrafter"/>
</dbReference>
<dbReference type="InterPro" id="IPR013320">
    <property type="entry name" value="ConA-like_dom_sf"/>
</dbReference>
<dbReference type="InterPro" id="IPR013148">
    <property type="entry name" value="Glyco_hydro_32_N"/>
</dbReference>
<evidence type="ECO:0000259" key="6">
    <source>
        <dbReference type="Pfam" id="PF00251"/>
    </source>
</evidence>
<keyword evidence="5" id="KW-0732">Signal</keyword>
<dbReference type="Gene3D" id="2.60.120.560">
    <property type="entry name" value="Exo-inulinase, domain 1"/>
    <property type="match status" value="1"/>
</dbReference>
<comment type="caution">
    <text evidence="8">The sequence shown here is derived from an EMBL/GenBank/DDBJ whole genome shotgun (WGS) entry which is preliminary data.</text>
</comment>
<dbReference type="AlphaFoldDB" id="A0AAV9N8W4"/>
<feature type="signal peptide" evidence="5">
    <location>
        <begin position="1"/>
        <end position="18"/>
    </location>
</feature>
<dbReference type="GO" id="GO:0005737">
    <property type="term" value="C:cytoplasm"/>
    <property type="evidence" value="ECO:0007669"/>
    <property type="project" value="TreeGrafter"/>
</dbReference>
<dbReference type="InterPro" id="IPR018053">
    <property type="entry name" value="Glyco_hydro_32_AS"/>
</dbReference>
<evidence type="ECO:0000256" key="1">
    <source>
        <dbReference type="ARBA" id="ARBA00009902"/>
    </source>
</evidence>
<protein>
    <recommendedName>
        <fullName evidence="10">Glycosyl hydrolase family 32 N-terminal domain-containing protein</fullName>
    </recommendedName>
</protein>
<dbReference type="CDD" id="cd18622">
    <property type="entry name" value="GH32_Inu-like"/>
    <property type="match status" value="1"/>
</dbReference>
<accession>A0AAV9N8W4</accession>
<dbReference type="RefSeq" id="XP_064706002.1">
    <property type="nucleotide sequence ID" value="XM_064846392.1"/>
</dbReference>
<dbReference type="Proteomes" id="UP001358417">
    <property type="component" value="Unassembled WGS sequence"/>
</dbReference>